<evidence type="ECO:0000313" key="4">
    <source>
        <dbReference type="Proteomes" id="UP000488506"/>
    </source>
</evidence>
<evidence type="ECO:0000313" key="3">
    <source>
        <dbReference type="EMBL" id="KAF0133322.1"/>
    </source>
</evidence>
<dbReference type="InterPro" id="IPR038610">
    <property type="entry name" value="FliK-like_C_sf"/>
</dbReference>
<keyword evidence="3" id="KW-0969">Cilium</keyword>
<dbReference type="Pfam" id="PF02120">
    <property type="entry name" value="Flg_hook"/>
    <property type="match status" value="1"/>
</dbReference>
<gene>
    <name evidence="3" type="ORF">FD145_1340</name>
</gene>
<dbReference type="Gene3D" id="3.30.750.140">
    <property type="match status" value="1"/>
</dbReference>
<keyword evidence="3" id="KW-0966">Cell projection</keyword>
<feature type="domain" description="Flagellar hook-length control protein-like C-terminal" evidence="2">
    <location>
        <begin position="155"/>
        <end position="230"/>
    </location>
</feature>
<organism evidence="3 4">
    <name type="scientific">Candidatus Saganbacteria bacterium</name>
    <dbReference type="NCBI Taxonomy" id="2575572"/>
    <lineage>
        <taxon>Bacteria</taxon>
        <taxon>Bacillati</taxon>
        <taxon>Saganbacteria</taxon>
    </lineage>
</organism>
<keyword evidence="3" id="KW-0282">Flagellum</keyword>
<proteinExistence type="predicted"/>
<protein>
    <submittedName>
        <fullName evidence="3">Flagellar hook-length control protein</fullName>
    </submittedName>
</protein>
<dbReference type="CDD" id="cd17470">
    <property type="entry name" value="T3SS_Flik_C"/>
    <property type="match status" value="1"/>
</dbReference>
<dbReference type="EMBL" id="WPAF01000029">
    <property type="protein sequence ID" value="KAF0133322.1"/>
    <property type="molecule type" value="Genomic_DNA"/>
</dbReference>
<feature type="region of interest" description="Disordered" evidence="1">
    <location>
        <begin position="1"/>
        <end position="20"/>
    </location>
</feature>
<evidence type="ECO:0000259" key="2">
    <source>
        <dbReference type="Pfam" id="PF02120"/>
    </source>
</evidence>
<feature type="compositionally biased region" description="Polar residues" evidence="1">
    <location>
        <begin position="9"/>
        <end position="20"/>
    </location>
</feature>
<feature type="compositionally biased region" description="Polar residues" evidence="1">
    <location>
        <begin position="104"/>
        <end position="119"/>
    </location>
</feature>
<name>A0A833L021_UNCSA</name>
<evidence type="ECO:0000256" key="1">
    <source>
        <dbReference type="SAM" id="MobiDB-lite"/>
    </source>
</evidence>
<comment type="caution">
    <text evidence="3">The sequence shown here is derived from an EMBL/GenBank/DDBJ whole genome shotgun (WGS) entry which is preliminary data.</text>
</comment>
<reference evidence="3 4" key="1">
    <citation type="submission" date="2019-12" db="EMBL/GenBank/DDBJ databases">
        <authorList>
            <person name="Wolfe R."/>
            <person name="Danczak R."/>
            <person name="Wilkins M."/>
        </authorList>
    </citation>
    <scope>NUCLEOTIDE SEQUENCE [LARGE SCALE GENOMIC DNA]</scope>
    <source>
        <strain evidence="3">X2_MaxBin.013</strain>
    </source>
</reference>
<feature type="region of interest" description="Disordered" evidence="1">
    <location>
        <begin position="72"/>
        <end position="119"/>
    </location>
</feature>
<dbReference type="AlphaFoldDB" id="A0A833L021"/>
<accession>A0A833L021</accession>
<dbReference type="Proteomes" id="UP000488506">
    <property type="component" value="Unassembled WGS sequence"/>
</dbReference>
<dbReference type="InterPro" id="IPR021136">
    <property type="entry name" value="Flagellar_hook_control-like_C"/>
</dbReference>
<sequence>MNKIASAAESPSISRENTVQKSDGSFDLYFEAAKKLIEEKKKISLFASWGNSEKSFNIIPLEFEFDFKSNKIEENPKNKPGNQQIIDKNENDTPKQPPIANKPESLQKQKNQNASNNLPLPQAMNLPLNLNNFMQKQITKNDLKFIIDEIAEKASFLKTKQYSELQINILPEDLGELMLSLSLKNGQVSIQIYAASIETKKYLEDNIYELESALKSAKISLKDIKVVEVKDGNHTKSRG</sequence>